<dbReference type="SMART" id="SM00256">
    <property type="entry name" value="FBOX"/>
    <property type="match status" value="1"/>
</dbReference>
<evidence type="ECO:0000256" key="1">
    <source>
        <dbReference type="SAM" id="MobiDB-lite"/>
    </source>
</evidence>
<dbReference type="GO" id="GO:0006516">
    <property type="term" value="P:glycoprotein catabolic process"/>
    <property type="evidence" value="ECO:0007669"/>
    <property type="project" value="TreeGrafter"/>
</dbReference>
<gene>
    <name evidence="5" type="primary">LOC109550841</name>
</gene>
<reference evidence="5" key="1">
    <citation type="submission" date="2025-08" db="UniProtKB">
        <authorList>
            <consortium name="RefSeq"/>
        </authorList>
    </citation>
    <scope>IDENTIFICATION</scope>
    <source>
        <tissue evidence="5">Spleen</tissue>
    </source>
</reference>
<organism evidence="4 5">
    <name type="scientific">Tursiops truncatus</name>
    <name type="common">Atlantic bottle-nosed dolphin</name>
    <name type="synonym">Delphinus truncatus</name>
    <dbReference type="NCBI Taxonomy" id="9739"/>
    <lineage>
        <taxon>Eukaryota</taxon>
        <taxon>Metazoa</taxon>
        <taxon>Chordata</taxon>
        <taxon>Craniata</taxon>
        <taxon>Vertebrata</taxon>
        <taxon>Euteleostomi</taxon>
        <taxon>Mammalia</taxon>
        <taxon>Eutheria</taxon>
        <taxon>Laurasiatheria</taxon>
        <taxon>Artiodactyla</taxon>
        <taxon>Whippomorpha</taxon>
        <taxon>Cetacea</taxon>
        <taxon>Odontoceti</taxon>
        <taxon>Delphinidae</taxon>
        <taxon>Tursiops</taxon>
    </lineage>
</organism>
<dbReference type="InterPro" id="IPR036047">
    <property type="entry name" value="F-box-like_dom_sf"/>
</dbReference>
<dbReference type="GO" id="GO:0031146">
    <property type="term" value="P:SCF-dependent proteasomal ubiquitin-dependent protein catabolic process"/>
    <property type="evidence" value="ECO:0007669"/>
    <property type="project" value="TreeGrafter"/>
</dbReference>
<dbReference type="Gene3D" id="1.20.1280.50">
    <property type="match status" value="1"/>
</dbReference>
<dbReference type="Gene3D" id="2.60.120.260">
    <property type="entry name" value="Galactose-binding domain-like"/>
    <property type="match status" value="1"/>
</dbReference>
<dbReference type="Pfam" id="PF04300">
    <property type="entry name" value="FBA"/>
    <property type="match status" value="1"/>
</dbReference>
<feature type="domain" description="FBA" evidence="3">
    <location>
        <begin position="161"/>
        <end position="361"/>
    </location>
</feature>
<dbReference type="PANTHER" id="PTHR12125:SF9">
    <property type="entry name" value="F-BOX ONLY PROTEIN 27"/>
    <property type="match status" value="1"/>
</dbReference>
<evidence type="ECO:0000313" key="5">
    <source>
        <dbReference type="RefSeq" id="XP_033699910.1"/>
    </source>
</evidence>
<dbReference type="FunCoup" id="A0A6J3QC35">
    <property type="interactions" value="123"/>
</dbReference>
<dbReference type="PROSITE" id="PS50181">
    <property type="entry name" value="FBOX"/>
    <property type="match status" value="1"/>
</dbReference>
<dbReference type="AlphaFoldDB" id="A0A6J3QC35"/>
<dbReference type="GO" id="GO:0005737">
    <property type="term" value="C:cytoplasm"/>
    <property type="evidence" value="ECO:0007669"/>
    <property type="project" value="UniProtKB-ARBA"/>
</dbReference>
<dbReference type="Proteomes" id="UP000245320">
    <property type="component" value="Chromosome 19"/>
</dbReference>
<dbReference type="RefSeq" id="XP_033699910.1">
    <property type="nucleotide sequence ID" value="XM_033844019.1"/>
</dbReference>
<name>A0A6J3QC35_TURTR</name>
<dbReference type="OrthoDB" id="9681461at2759"/>
<sequence length="364" mass="40707">MPTRPPPPAPASPGWAGEGDLGKFDKLLPPPPSRPPALALPDPEVPRCAGTCACDRVAAEPGEKTSSRGQPVGIPLLEQEPEEPLGLGQLPTELLEMVLSHVPPHVLLGRCRRVCRRWRDLVDCQALWLSILARKHAALWPIVSTCLPAADDPRPCVLGRFCERRPIGRNLLRNPRGLGGEPRKGVLKGADGSQKQPMLSGGDGWTKEGKCKGMPAPPCDVHFLPAYYLPGYRWFQKKEVLDLEEEGFWPELLDSGKIEICVSAWFPFSHSWMEQRGTNRIRIYQLIVQILDVNQAVLHHFSSNPFPIRRWRRVPFEGSHVFSNLKKGVRFVSFEQWVSNLEFGNEQYGVLFTNSSVIVRVCLS</sequence>
<feature type="compositionally biased region" description="Pro residues" evidence="1">
    <location>
        <begin position="1"/>
        <end position="11"/>
    </location>
</feature>
<dbReference type="InParanoid" id="A0A6J3QC35"/>
<dbReference type="SMART" id="SM01198">
    <property type="entry name" value="FBA"/>
    <property type="match status" value="1"/>
</dbReference>
<dbReference type="SUPFAM" id="SSF81383">
    <property type="entry name" value="F-box domain"/>
    <property type="match status" value="1"/>
</dbReference>
<dbReference type="PANTHER" id="PTHR12125">
    <property type="entry name" value="F-BOX ONLY PROTEIN 6-LIKE PROTEIN"/>
    <property type="match status" value="1"/>
</dbReference>
<dbReference type="SUPFAM" id="SSF49785">
    <property type="entry name" value="Galactose-binding domain-like"/>
    <property type="match status" value="1"/>
</dbReference>
<dbReference type="InterPro" id="IPR008979">
    <property type="entry name" value="Galactose-bd-like_sf"/>
</dbReference>
<evidence type="ECO:0000313" key="4">
    <source>
        <dbReference type="Proteomes" id="UP000245320"/>
    </source>
</evidence>
<dbReference type="GO" id="GO:0019005">
    <property type="term" value="C:SCF ubiquitin ligase complex"/>
    <property type="evidence" value="ECO:0007669"/>
    <property type="project" value="TreeGrafter"/>
</dbReference>
<feature type="region of interest" description="Disordered" evidence="1">
    <location>
        <begin position="1"/>
        <end position="42"/>
    </location>
</feature>
<evidence type="ECO:0000259" key="2">
    <source>
        <dbReference type="PROSITE" id="PS50181"/>
    </source>
</evidence>
<evidence type="ECO:0000259" key="3">
    <source>
        <dbReference type="PROSITE" id="PS51114"/>
    </source>
</evidence>
<dbReference type="InterPro" id="IPR007397">
    <property type="entry name" value="F-box-assoc_dom"/>
</dbReference>
<dbReference type="GO" id="GO:0061630">
    <property type="term" value="F:ubiquitin protein ligase activity"/>
    <property type="evidence" value="ECO:0007669"/>
    <property type="project" value="TreeGrafter"/>
</dbReference>
<proteinExistence type="predicted"/>
<dbReference type="GO" id="GO:0036503">
    <property type="term" value="P:ERAD pathway"/>
    <property type="evidence" value="ECO:0007669"/>
    <property type="project" value="TreeGrafter"/>
</dbReference>
<dbReference type="InterPro" id="IPR039752">
    <property type="entry name" value="F-box_only"/>
</dbReference>
<dbReference type="PROSITE" id="PS51114">
    <property type="entry name" value="FBA"/>
    <property type="match status" value="1"/>
</dbReference>
<dbReference type="FunFam" id="1.20.1280.50:FF:000002">
    <property type="entry name" value="F-box only protein 44"/>
    <property type="match status" value="1"/>
</dbReference>
<protein>
    <submittedName>
        <fullName evidence="5">F-box only protein 27</fullName>
    </submittedName>
</protein>
<feature type="domain" description="F-box" evidence="2">
    <location>
        <begin position="84"/>
        <end position="131"/>
    </location>
</feature>
<accession>A0A6J3QC35</accession>
<dbReference type="Pfam" id="PF12937">
    <property type="entry name" value="F-box-like"/>
    <property type="match status" value="1"/>
</dbReference>
<dbReference type="InterPro" id="IPR001810">
    <property type="entry name" value="F-box_dom"/>
</dbReference>
<keyword evidence="4" id="KW-1185">Reference proteome</keyword>